<dbReference type="InterPro" id="IPR014710">
    <property type="entry name" value="RmlC-like_jellyroll"/>
</dbReference>
<dbReference type="InterPro" id="IPR050397">
    <property type="entry name" value="Env_Response_Regulators"/>
</dbReference>
<dbReference type="CDD" id="cd00038">
    <property type="entry name" value="CAP_ED"/>
    <property type="match status" value="1"/>
</dbReference>
<feature type="domain" description="HTH crp-type" evidence="5">
    <location>
        <begin position="135"/>
        <end position="206"/>
    </location>
</feature>
<dbReference type="Pfam" id="PF13545">
    <property type="entry name" value="HTH_Crp_2"/>
    <property type="match status" value="1"/>
</dbReference>
<dbReference type="InterPro" id="IPR012318">
    <property type="entry name" value="HTH_CRP"/>
</dbReference>
<keyword evidence="2" id="KW-0238">DNA-binding</keyword>
<feature type="domain" description="Cyclic nucleotide-binding" evidence="4">
    <location>
        <begin position="1"/>
        <end position="121"/>
    </location>
</feature>
<evidence type="ECO:0000256" key="2">
    <source>
        <dbReference type="ARBA" id="ARBA00023125"/>
    </source>
</evidence>
<comment type="caution">
    <text evidence="6">The sequence shown here is derived from an EMBL/GenBank/DDBJ whole genome shotgun (WGS) entry which is preliminary data.</text>
</comment>
<evidence type="ECO:0000259" key="5">
    <source>
        <dbReference type="PROSITE" id="PS51063"/>
    </source>
</evidence>
<reference evidence="6 7" key="1">
    <citation type="submission" date="2021-03" db="EMBL/GenBank/DDBJ databases">
        <title>Sequencing the genomes of 1000 actinobacteria strains.</title>
        <authorList>
            <person name="Klenk H.-P."/>
        </authorList>
    </citation>
    <scope>NUCLEOTIDE SEQUENCE [LARGE SCALE GENOMIC DNA]</scope>
    <source>
        <strain evidence="6 7">DSM 46670</strain>
    </source>
</reference>
<protein>
    <submittedName>
        <fullName evidence="6">CRP-like cAMP-binding protein</fullName>
    </submittedName>
</protein>
<dbReference type="Gene3D" id="2.60.120.10">
    <property type="entry name" value="Jelly Rolls"/>
    <property type="match status" value="1"/>
</dbReference>
<sequence>MSWRLSEEGRRKLIAAGTPRGWSQGDVLIRESEVSDHVVLLTSGQVKVSLAAPSGRQVLMAIRGPGDLLGEFSAIDGGERSATVTALTDVQAVSLTGPEFHRFMLGTSSVTVELLKMVVGRLRESTRRRLEHGAYDVSSRTARLLIDYARAYGEPIRGGVRVKLRQSELAEAAGASREAVAKALKTFREAGAIRTNRGNFEVLRLDVLNRFAEGDPS</sequence>
<dbReference type="InterPro" id="IPR018490">
    <property type="entry name" value="cNMP-bd_dom_sf"/>
</dbReference>
<evidence type="ECO:0000313" key="7">
    <source>
        <dbReference type="Proteomes" id="UP001519332"/>
    </source>
</evidence>
<keyword evidence="1" id="KW-0805">Transcription regulation</keyword>
<dbReference type="InterPro" id="IPR036388">
    <property type="entry name" value="WH-like_DNA-bd_sf"/>
</dbReference>
<dbReference type="PANTHER" id="PTHR24567">
    <property type="entry name" value="CRP FAMILY TRANSCRIPTIONAL REGULATORY PROTEIN"/>
    <property type="match status" value="1"/>
</dbReference>
<name>A0ABS4T859_9PSEU</name>
<dbReference type="InterPro" id="IPR036390">
    <property type="entry name" value="WH_DNA-bd_sf"/>
</dbReference>
<dbReference type="Pfam" id="PF00027">
    <property type="entry name" value="cNMP_binding"/>
    <property type="match status" value="1"/>
</dbReference>
<proteinExistence type="predicted"/>
<organism evidence="6 7">
    <name type="scientific">Kibdelosporangium banguiense</name>
    <dbReference type="NCBI Taxonomy" id="1365924"/>
    <lineage>
        <taxon>Bacteria</taxon>
        <taxon>Bacillati</taxon>
        <taxon>Actinomycetota</taxon>
        <taxon>Actinomycetes</taxon>
        <taxon>Pseudonocardiales</taxon>
        <taxon>Pseudonocardiaceae</taxon>
        <taxon>Kibdelosporangium</taxon>
    </lineage>
</organism>
<keyword evidence="3" id="KW-0804">Transcription</keyword>
<dbReference type="SMART" id="SM00100">
    <property type="entry name" value="cNMP"/>
    <property type="match status" value="1"/>
</dbReference>
<dbReference type="Gene3D" id="1.10.10.10">
    <property type="entry name" value="Winged helix-like DNA-binding domain superfamily/Winged helix DNA-binding domain"/>
    <property type="match status" value="1"/>
</dbReference>
<accession>A0ABS4T859</accession>
<dbReference type="SUPFAM" id="SSF46785">
    <property type="entry name" value="Winged helix' DNA-binding domain"/>
    <property type="match status" value="1"/>
</dbReference>
<keyword evidence="7" id="KW-1185">Reference proteome</keyword>
<dbReference type="Proteomes" id="UP001519332">
    <property type="component" value="Unassembled WGS sequence"/>
</dbReference>
<dbReference type="PANTHER" id="PTHR24567:SF74">
    <property type="entry name" value="HTH-TYPE TRANSCRIPTIONAL REGULATOR ARCR"/>
    <property type="match status" value="1"/>
</dbReference>
<dbReference type="RefSeq" id="WP_209634245.1">
    <property type="nucleotide sequence ID" value="NZ_JAGINW010000001.1"/>
</dbReference>
<evidence type="ECO:0000313" key="6">
    <source>
        <dbReference type="EMBL" id="MBP2320285.1"/>
    </source>
</evidence>
<evidence type="ECO:0000256" key="3">
    <source>
        <dbReference type="ARBA" id="ARBA00023163"/>
    </source>
</evidence>
<evidence type="ECO:0000259" key="4">
    <source>
        <dbReference type="PROSITE" id="PS50042"/>
    </source>
</evidence>
<dbReference type="PROSITE" id="PS50042">
    <property type="entry name" value="CNMP_BINDING_3"/>
    <property type="match status" value="1"/>
</dbReference>
<evidence type="ECO:0000256" key="1">
    <source>
        <dbReference type="ARBA" id="ARBA00023015"/>
    </source>
</evidence>
<dbReference type="SMART" id="SM00419">
    <property type="entry name" value="HTH_CRP"/>
    <property type="match status" value="1"/>
</dbReference>
<gene>
    <name evidence="6" type="ORF">JOF56_000670</name>
</gene>
<dbReference type="PROSITE" id="PS51063">
    <property type="entry name" value="HTH_CRP_2"/>
    <property type="match status" value="1"/>
</dbReference>
<dbReference type="SUPFAM" id="SSF51206">
    <property type="entry name" value="cAMP-binding domain-like"/>
    <property type="match status" value="1"/>
</dbReference>
<dbReference type="InterPro" id="IPR000595">
    <property type="entry name" value="cNMP-bd_dom"/>
</dbReference>
<dbReference type="EMBL" id="JAGINW010000001">
    <property type="protein sequence ID" value="MBP2320285.1"/>
    <property type="molecule type" value="Genomic_DNA"/>
</dbReference>